<dbReference type="PANTHER" id="PTHR31025:SF22">
    <property type="entry name" value="IP13529P"/>
    <property type="match status" value="1"/>
</dbReference>
<dbReference type="InterPro" id="IPR003508">
    <property type="entry name" value="CIDE-N_dom"/>
</dbReference>
<dbReference type="Gene3D" id="3.10.20.10">
    <property type="match status" value="1"/>
</dbReference>
<organism evidence="3 4">
    <name type="scientific">Temnothorax curvispinosus</name>
    <dbReference type="NCBI Taxonomy" id="300111"/>
    <lineage>
        <taxon>Eukaryota</taxon>
        <taxon>Metazoa</taxon>
        <taxon>Ecdysozoa</taxon>
        <taxon>Arthropoda</taxon>
        <taxon>Hexapoda</taxon>
        <taxon>Insecta</taxon>
        <taxon>Pterygota</taxon>
        <taxon>Neoptera</taxon>
        <taxon>Endopterygota</taxon>
        <taxon>Hymenoptera</taxon>
        <taxon>Apocrita</taxon>
        <taxon>Aculeata</taxon>
        <taxon>Formicoidea</taxon>
        <taxon>Formicidae</taxon>
        <taxon>Myrmicinae</taxon>
        <taxon>Temnothorax</taxon>
    </lineage>
</organism>
<evidence type="ECO:0000313" key="4">
    <source>
        <dbReference type="RefSeq" id="XP_024884722.1"/>
    </source>
</evidence>
<name>A0A6J1QQH4_9HYME</name>
<evidence type="ECO:0000313" key="3">
    <source>
        <dbReference type="Proteomes" id="UP000504618"/>
    </source>
</evidence>
<protein>
    <submittedName>
        <fullName evidence="4">Uncharacterized protein LOC112462889</fullName>
    </submittedName>
</protein>
<dbReference type="PANTHER" id="PTHR31025">
    <property type="entry name" value="SI:CH211-196P9.1-RELATED"/>
    <property type="match status" value="1"/>
</dbReference>
<feature type="domain" description="CIDE-N" evidence="2">
    <location>
        <begin position="4"/>
        <end position="78"/>
    </location>
</feature>
<keyword evidence="1" id="KW-0053">Apoptosis</keyword>
<gene>
    <name evidence="4" type="primary">LOC112462889</name>
</gene>
<sequence>MSHLYKVWTADRKKKISLILRESDNMLSELIEKSSTKLDIAGSVLVMEKDGTIVDDNEVVKFCFGEIFMLLQPEESWSAQNETELNTTLSDTTSLTSSSFKEGTLFSYSSSSQSTASSPTFETCNNKIQLSNNIWKNYQIPWDKLEMSVIKELENGSRSKYAMTAVVNRIVSEMRNIQEFIPAKAFKIIAEQIVSKYPKTFKDMDEDGKCFGDGSYTLFAKLRDRNNYLNRPHMKRSLSHTLTIPLKKQKKVMSAKAGCSNWQPEKFLDTETEETVEDKTKFLREIVNDDSSKRDPKIQQKIISNLEATYPAQRLYLNNVHDVPTIIDIKNTWPILLQKKYMFWHYEKLMGCSIHILKEEMLKKQHKIEIYGHKKYKDITNSNDPTEMKVMKIIFKHFKEDFEELFKTYSEGTTMEHIEAPVMTPCIIII</sequence>
<accession>A0A6J1QQH4</accession>
<evidence type="ECO:0000259" key="2">
    <source>
        <dbReference type="Pfam" id="PF02017"/>
    </source>
</evidence>
<dbReference type="OrthoDB" id="7548759at2759"/>
<dbReference type="Pfam" id="PF02017">
    <property type="entry name" value="CIDE-N"/>
    <property type="match status" value="1"/>
</dbReference>
<dbReference type="GO" id="GO:0006915">
    <property type="term" value="P:apoptotic process"/>
    <property type="evidence" value="ECO:0007669"/>
    <property type="project" value="UniProtKB-KW"/>
</dbReference>
<dbReference type="Proteomes" id="UP000504618">
    <property type="component" value="Unplaced"/>
</dbReference>
<dbReference type="SUPFAM" id="SSF54277">
    <property type="entry name" value="CAD &amp; PB1 domains"/>
    <property type="match status" value="1"/>
</dbReference>
<reference evidence="4" key="1">
    <citation type="submission" date="2025-08" db="UniProtKB">
        <authorList>
            <consortium name="RefSeq"/>
        </authorList>
    </citation>
    <scope>IDENTIFICATION</scope>
    <source>
        <tissue evidence="4">Whole body</tissue>
    </source>
</reference>
<dbReference type="GeneID" id="112462889"/>
<feature type="non-terminal residue" evidence="4">
    <location>
        <position position="430"/>
    </location>
</feature>
<evidence type="ECO:0000256" key="1">
    <source>
        <dbReference type="ARBA" id="ARBA00022703"/>
    </source>
</evidence>
<dbReference type="AlphaFoldDB" id="A0A6J1QQH4"/>
<dbReference type="RefSeq" id="XP_024884722.1">
    <property type="nucleotide sequence ID" value="XM_025028954.1"/>
</dbReference>
<proteinExistence type="predicted"/>
<keyword evidence="3" id="KW-1185">Reference proteome</keyword>